<dbReference type="EMBL" id="CMVM020000247">
    <property type="status" value="NOT_ANNOTATED_CDS"/>
    <property type="molecule type" value="Genomic_DNA"/>
</dbReference>
<sequence>MIDQSYFAMSASKILIIAVLLIINHFCFNDSKRLQDNDFARQFLFRGGFEPMKYYMSPYDDVYTVKRVPSAADMMIRFGKRSRTYDVPIGDLNDD</sequence>
<keyword evidence="3" id="KW-1185">Reference proteome</keyword>
<organism evidence="2 3">
    <name type="scientific">Onchocerca volvulus</name>
    <dbReference type="NCBI Taxonomy" id="6282"/>
    <lineage>
        <taxon>Eukaryota</taxon>
        <taxon>Metazoa</taxon>
        <taxon>Ecdysozoa</taxon>
        <taxon>Nematoda</taxon>
        <taxon>Chromadorea</taxon>
        <taxon>Rhabditida</taxon>
        <taxon>Spirurina</taxon>
        <taxon>Spiruromorpha</taxon>
        <taxon>Filarioidea</taxon>
        <taxon>Onchocercidae</taxon>
        <taxon>Onchocerca</taxon>
    </lineage>
</organism>
<name>A0A2K6WG45_ONCVO</name>
<dbReference type="OMA" id="YFAMSAS"/>
<dbReference type="EnsemblMetazoa" id="OVOC8190.1">
    <property type="protein sequence ID" value="OVOC8190.1"/>
    <property type="gene ID" value="WBGene00244999"/>
</dbReference>
<reference evidence="2" key="2">
    <citation type="submission" date="2018-02" db="UniProtKB">
        <authorList>
            <consortium name="EnsemblMetazoa"/>
        </authorList>
    </citation>
    <scope>IDENTIFICATION</scope>
</reference>
<keyword evidence="1" id="KW-1133">Transmembrane helix</keyword>
<dbReference type="EnsemblMetazoa" id="OVOC8190.2">
    <property type="protein sequence ID" value="OVOC8190.2"/>
    <property type="gene ID" value="WBGene00244999"/>
</dbReference>
<dbReference type="Proteomes" id="UP000024404">
    <property type="component" value="Unassembled WGS sequence"/>
</dbReference>
<evidence type="ECO:0000313" key="3">
    <source>
        <dbReference type="Proteomes" id="UP000024404"/>
    </source>
</evidence>
<evidence type="ECO:0000256" key="1">
    <source>
        <dbReference type="SAM" id="Phobius"/>
    </source>
</evidence>
<keyword evidence="1" id="KW-0812">Transmembrane</keyword>
<protein>
    <submittedName>
        <fullName evidence="2">Uncharacterized protein</fullName>
    </submittedName>
</protein>
<keyword evidence="1" id="KW-0472">Membrane</keyword>
<dbReference type="AlphaFoldDB" id="A0A2K6WG45"/>
<accession>A0A2K6WG45</accession>
<proteinExistence type="predicted"/>
<reference evidence="3" key="1">
    <citation type="submission" date="2013-10" db="EMBL/GenBank/DDBJ databases">
        <title>Genome sequencing of Onchocerca volvulus.</title>
        <authorList>
            <person name="Cotton J."/>
            <person name="Tsai J."/>
            <person name="Stanley E."/>
            <person name="Tracey A."/>
            <person name="Holroyd N."/>
            <person name="Lustigman S."/>
            <person name="Berriman M."/>
        </authorList>
    </citation>
    <scope>NUCLEOTIDE SEQUENCE</scope>
</reference>
<feature type="transmembrane region" description="Helical" evidence="1">
    <location>
        <begin position="6"/>
        <end position="27"/>
    </location>
</feature>
<evidence type="ECO:0000313" key="2">
    <source>
        <dbReference type="EnsemblMetazoa" id="OVOC8190.1"/>
    </source>
</evidence>